<dbReference type="Proteomes" id="UP001220324">
    <property type="component" value="Unassembled WGS sequence"/>
</dbReference>
<comment type="similarity">
    <text evidence="1">Belongs to the tpcK family.</text>
</comment>
<protein>
    <recommendedName>
        <fullName evidence="2">EthD domain-containing protein</fullName>
    </recommendedName>
</protein>
<dbReference type="Gene3D" id="3.30.70.100">
    <property type="match status" value="1"/>
</dbReference>
<comment type="caution">
    <text evidence="3">The sequence shown here is derived from an EMBL/GenBank/DDBJ whole genome shotgun (WGS) entry which is preliminary data.</text>
</comment>
<proteinExistence type="inferred from homology"/>
<keyword evidence="4" id="KW-1185">Reference proteome</keyword>
<evidence type="ECO:0000259" key="2">
    <source>
        <dbReference type="Pfam" id="PF07110"/>
    </source>
</evidence>
<dbReference type="GO" id="GO:0016491">
    <property type="term" value="F:oxidoreductase activity"/>
    <property type="evidence" value="ECO:0007669"/>
    <property type="project" value="InterPro"/>
</dbReference>
<evidence type="ECO:0000313" key="3">
    <source>
        <dbReference type="EMBL" id="KAJ5524797.1"/>
    </source>
</evidence>
<dbReference type="Pfam" id="PF07110">
    <property type="entry name" value="EthD"/>
    <property type="match status" value="1"/>
</dbReference>
<dbReference type="InterPro" id="IPR009799">
    <property type="entry name" value="EthD_dom"/>
</dbReference>
<gene>
    <name evidence="3" type="ORF">N7494_011447</name>
</gene>
<name>A0AAD6GA62_9EURO</name>
<accession>A0AAD6GA62</accession>
<evidence type="ECO:0000256" key="1">
    <source>
        <dbReference type="ARBA" id="ARBA00005986"/>
    </source>
</evidence>
<feature type="domain" description="EthD" evidence="2">
    <location>
        <begin position="12"/>
        <end position="122"/>
    </location>
</feature>
<dbReference type="AlphaFoldDB" id="A0AAD6GA62"/>
<organism evidence="3 4">
    <name type="scientific">Penicillium frequentans</name>
    <dbReference type="NCBI Taxonomy" id="3151616"/>
    <lineage>
        <taxon>Eukaryota</taxon>
        <taxon>Fungi</taxon>
        <taxon>Dikarya</taxon>
        <taxon>Ascomycota</taxon>
        <taxon>Pezizomycotina</taxon>
        <taxon>Eurotiomycetes</taxon>
        <taxon>Eurotiomycetidae</taxon>
        <taxon>Eurotiales</taxon>
        <taxon>Aspergillaceae</taxon>
        <taxon>Penicillium</taxon>
    </lineage>
</organism>
<evidence type="ECO:0000313" key="4">
    <source>
        <dbReference type="Proteomes" id="UP001220324"/>
    </source>
</evidence>
<dbReference type="SUPFAM" id="SSF54909">
    <property type="entry name" value="Dimeric alpha+beta barrel"/>
    <property type="match status" value="1"/>
</dbReference>
<reference evidence="3 4" key="1">
    <citation type="journal article" date="2023" name="IMA Fungus">
        <title>Comparative genomic study of the Penicillium genus elucidates a diverse pangenome and 15 lateral gene transfer events.</title>
        <authorList>
            <person name="Petersen C."/>
            <person name="Sorensen T."/>
            <person name="Nielsen M.R."/>
            <person name="Sondergaard T.E."/>
            <person name="Sorensen J.L."/>
            <person name="Fitzpatrick D.A."/>
            <person name="Frisvad J.C."/>
            <person name="Nielsen K.L."/>
        </authorList>
    </citation>
    <scope>NUCLEOTIDE SEQUENCE [LARGE SCALE GENOMIC DNA]</scope>
    <source>
        <strain evidence="3 4">IBT 35679</strain>
    </source>
</reference>
<sequence>MPFKILAHAYRKPGMSTADFKKHYEAHVDLLKRLSGADFPLSHKRTYILRQTVDVAPEGATSSNATSPAVVLVGQQSEFDFDAYAELTFTDEHACQVFVQKIRAPEAADQISADEELFLDRSKFAVVVLGDVSETTV</sequence>
<dbReference type="EMBL" id="JAQIZZ010000008">
    <property type="protein sequence ID" value="KAJ5524797.1"/>
    <property type="molecule type" value="Genomic_DNA"/>
</dbReference>
<dbReference type="InterPro" id="IPR011008">
    <property type="entry name" value="Dimeric_a/b-barrel"/>
</dbReference>